<proteinExistence type="predicted"/>
<dbReference type="Proteomes" id="UP000035540">
    <property type="component" value="Chromosome"/>
</dbReference>
<reference evidence="1 2" key="1">
    <citation type="journal article" date="2015" name="Genome Announc.">
        <title>Complete Genome Sequence of the Type Strain Corynebacterium testudinoris DSM 44614, Recovered from Necrotic Lesions in the Mouth of a Tortoise.</title>
        <authorList>
            <person name="Ruckert C."/>
            <person name="Kriete M."/>
            <person name="Jaenicke S."/>
            <person name="Winkler A."/>
            <person name="Tauch A."/>
        </authorList>
    </citation>
    <scope>NUCLEOTIDE SEQUENCE [LARGE SCALE GENOMIC DNA]</scope>
    <source>
        <strain evidence="1 2">DSM 44614</strain>
    </source>
</reference>
<dbReference type="KEGG" id="cted:CTEST_12900"/>
<dbReference type="AlphaFoldDB" id="A0A0G3HDD4"/>
<organism evidence="1 2">
    <name type="scientific">Corynebacterium testudinoris</name>
    <dbReference type="NCBI Taxonomy" id="136857"/>
    <lineage>
        <taxon>Bacteria</taxon>
        <taxon>Bacillati</taxon>
        <taxon>Actinomycetota</taxon>
        <taxon>Actinomycetes</taxon>
        <taxon>Mycobacteriales</taxon>
        <taxon>Corynebacteriaceae</taxon>
        <taxon>Corynebacterium</taxon>
    </lineage>
</organism>
<dbReference type="RefSeq" id="WP_047254058.1">
    <property type="nucleotide sequence ID" value="NZ_CP011545.1"/>
</dbReference>
<dbReference type="PANTHER" id="PTHR38479:SF2">
    <property type="entry name" value="WINGED HELIX DNA-BINDING DOMAIN-CONTAINING PROTEIN"/>
    <property type="match status" value="1"/>
</dbReference>
<evidence type="ECO:0000313" key="1">
    <source>
        <dbReference type="EMBL" id="AKK09983.1"/>
    </source>
</evidence>
<keyword evidence="1" id="KW-0238">DNA-binding</keyword>
<dbReference type="PATRIC" id="fig|136857.5.peg.2546"/>
<dbReference type="EMBL" id="CP011545">
    <property type="protein sequence ID" value="AKK09983.1"/>
    <property type="molecule type" value="Genomic_DNA"/>
</dbReference>
<accession>A0A0G3HDD4</accession>
<reference evidence="2" key="2">
    <citation type="submission" date="2015-05" db="EMBL/GenBank/DDBJ databases">
        <title>Complete genome sequence of Corynebacterium testudinoris DSM 44614, recovered from necrotic lesions in the mouth of a tortoise.</title>
        <authorList>
            <person name="Ruckert C."/>
            <person name="Albersmeier A."/>
            <person name="Winkler A."/>
            <person name="Tauch A."/>
        </authorList>
    </citation>
    <scope>NUCLEOTIDE SEQUENCE [LARGE SCALE GENOMIC DNA]</scope>
    <source>
        <strain evidence="2">DSM 44614</strain>
    </source>
</reference>
<keyword evidence="2" id="KW-1185">Reference proteome</keyword>
<sequence length="321" mass="34974">MDQLDELRARRLIAQGLAPSAAAPTLDSAAAVTTHLLALQGQNYRAGIRAIAVRSSLDDAAVLAAVDKHEVVRGWPQRGTLHFMPAEDVRWMMSLCGRRIERSLARWSELMGLPPAAVDEARVAFHEELKGRDLHNPLPRVEAYGVLAAAGVDPGEGRGPHLMRAFGGEGHVVQGPRAGAQDTFMHVDQLPVPQREVADPLEEMGTRYARSHGPVNAKDLVWWAGLTVRQSRAALGAARRVIAWGEDYVMADWQADVTAGELAEAIDREYTLPAFDEILLGYAEKSLILADEHRPHVLTKNGLSWPFTMANGVVTGRATQA</sequence>
<dbReference type="GO" id="GO:0003677">
    <property type="term" value="F:DNA binding"/>
    <property type="evidence" value="ECO:0007669"/>
    <property type="project" value="UniProtKB-KW"/>
</dbReference>
<protein>
    <submittedName>
        <fullName evidence="1">Winged helix DNA-binding domain</fullName>
    </submittedName>
</protein>
<dbReference type="OrthoDB" id="9148135at2"/>
<evidence type="ECO:0000313" key="2">
    <source>
        <dbReference type="Proteomes" id="UP000035540"/>
    </source>
</evidence>
<dbReference type="PANTHER" id="PTHR38479">
    <property type="entry name" value="LMO0824 PROTEIN"/>
    <property type="match status" value="1"/>
</dbReference>
<gene>
    <name evidence="1" type="ORF">CTEST_12900</name>
</gene>
<dbReference type="STRING" id="136857.CTEST_12900"/>
<dbReference type="InterPro" id="IPR009351">
    <property type="entry name" value="AlkZ-like"/>
</dbReference>
<name>A0A0G3HDD4_9CORY</name>
<dbReference type="Pfam" id="PF06224">
    <property type="entry name" value="AlkZ-like"/>
    <property type="match status" value="1"/>
</dbReference>